<dbReference type="EMBL" id="BMHA01000010">
    <property type="protein sequence ID" value="GGI07980.1"/>
    <property type="molecule type" value="Genomic_DNA"/>
</dbReference>
<keyword evidence="2 6" id="KW-0328">Glycosyltransferase</keyword>
<accession>A0A8J3A9F5</accession>
<dbReference type="Gene3D" id="2.60.40.1180">
    <property type="entry name" value="Golgi alpha-mannosidase II"/>
    <property type="match status" value="1"/>
</dbReference>
<feature type="site" description="Transition state stabilizer" evidence="6">
    <location>
        <position position="464"/>
    </location>
</feature>
<dbReference type="EC" id="2.4.99.16" evidence="6"/>
<comment type="catalytic activity">
    <reaction evidence="5 6">
        <text>alpha-maltose 1-phosphate + [(1-&gt;4)-alpha-D-glucosyl](n) = [(1-&gt;4)-alpha-D-glucosyl](n+2) + phosphate</text>
        <dbReference type="Rhea" id="RHEA:42692"/>
        <dbReference type="Rhea" id="RHEA-COMP:9584"/>
        <dbReference type="Rhea" id="RHEA-COMP:10183"/>
        <dbReference type="ChEBI" id="CHEBI:15444"/>
        <dbReference type="ChEBI" id="CHEBI:43474"/>
        <dbReference type="ChEBI" id="CHEBI:63576"/>
        <dbReference type="EC" id="2.4.99.16"/>
    </reaction>
</comment>
<feature type="domain" description="Glycosyl hydrolase family 13 catalytic" evidence="8">
    <location>
        <begin position="194"/>
        <end position="543"/>
    </location>
</feature>
<dbReference type="PANTHER" id="PTHR47786">
    <property type="entry name" value="ALPHA-1,4-GLUCAN:MALTOSE-1-PHOSPHATE MALTOSYLTRANSFERASE"/>
    <property type="match status" value="1"/>
</dbReference>
<feature type="region of interest" description="Disordered" evidence="7">
    <location>
        <begin position="252"/>
        <end position="276"/>
    </location>
</feature>
<dbReference type="Pfam" id="PF11896">
    <property type="entry name" value="GlgE_dom_N_S"/>
    <property type="match status" value="1"/>
</dbReference>
<feature type="active site" description="Nucleophile" evidence="6">
    <location>
        <position position="377"/>
    </location>
</feature>
<dbReference type="HAMAP" id="MF_02124">
    <property type="entry name" value="GlgE"/>
    <property type="match status" value="1"/>
</dbReference>
<keyword evidence="3 6" id="KW-0808">Transferase</keyword>
<dbReference type="InterPro" id="IPR026585">
    <property type="entry name" value="GlgE"/>
</dbReference>
<evidence type="ECO:0000256" key="5">
    <source>
        <dbReference type="ARBA" id="ARBA00048735"/>
    </source>
</evidence>
<keyword evidence="10" id="KW-1185">Reference proteome</keyword>
<evidence type="ECO:0000256" key="4">
    <source>
        <dbReference type="ARBA" id="ARBA00023277"/>
    </source>
</evidence>
<feature type="binding site" evidence="6">
    <location>
        <position position="341"/>
    </location>
    <ligand>
        <name>alpha-maltose 1-phosphate</name>
        <dbReference type="ChEBI" id="CHEBI:63576"/>
    </ligand>
</feature>
<proteinExistence type="inferred from homology"/>
<protein>
    <recommendedName>
        <fullName evidence="6">Alpha-1,4-glucan:maltose-1-phosphate maltosyltransferase</fullName>
        <shortName evidence="6">GMPMT</shortName>
        <ecNumber evidence="6">2.4.99.16</ecNumber>
    </recommendedName>
    <alternativeName>
        <fullName evidence="6">(1-&gt;4)-alpha-D-glucan:maltose-1-phosphate alpha-D-maltosyltransferase</fullName>
    </alternativeName>
</protein>
<comment type="similarity">
    <text evidence="6">Belongs to the glycosyl hydrolase 13 family. GlgE subfamily.</text>
</comment>
<keyword evidence="4 6" id="KW-0119">Carbohydrate metabolism</keyword>
<organism evidence="9 10">
    <name type="scientific">Egicoccus halophilus</name>
    <dbReference type="NCBI Taxonomy" id="1670830"/>
    <lineage>
        <taxon>Bacteria</taxon>
        <taxon>Bacillati</taxon>
        <taxon>Actinomycetota</taxon>
        <taxon>Nitriliruptoria</taxon>
        <taxon>Egicoccales</taxon>
        <taxon>Egicoccaceae</taxon>
        <taxon>Egicoccus</taxon>
    </lineage>
</organism>
<dbReference type="InterPro" id="IPR006047">
    <property type="entry name" value="GH13_cat_dom"/>
</dbReference>
<comment type="caution">
    <text evidence="9">The sequence shown here is derived from an EMBL/GenBank/DDBJ whole genome shotgun (WGS) entry which is preliminary data.</text>
</comment>
<dbReference type="InterPro" id="IPR021828">
    <property type="entry name" value="GlgE_dom_N/S"/>
</dbReference>
<evidence type="ECO:0000256" key="7">
    <source>
        <dbReference type="SAM" id="MobiDB-lite"/>
    </source>
</evidence>
<dbReference type="Gene3D" id="2.60.40.10">
    <property type="entry name" value="Immunoglobulins"/>
    <property type="match status" value="1"/>
</dbReference>
<dbReference type="GO" id="GO:0004553">
    <property type="term" value="F:hydrolase activity, hydrolyzing O-glycosyl compounds"/>
    <property type="evidence" value="ECO:0007669"/>
    <property type="project" value="InterPro"/>
</dbReference>
<dbReference type="Gene3D" id="3.20.20.80">
    <property type="entry name" value="Glycosidases"/>
    <property type="match status" value="1"/>
</dbReference>
<reference evidence="9" key="1">
    <citation type="journal article" date="2014" name="Int. J. Syst. Evol. Microbiol.">
        <title>Complete genome sequence of Corynebacterium casei LMG S-19264T (=DSM 44701T), isolated from a smear-ripened cheese.</title>
        <authorList>
            <consortium name="US DOE Joint Genome Institute (JGI-PGF)"/>
            <person name="Walter F."/>
            <person name="Albersmeier A."/>
            <person name="Kalinowski J."/>
            <person name="Ruckert C."/>
        </authorList>
    </citation>
    <scope>NUCLEOTIDE SEQUENCE</scope>
    <source>
        <strain evidence="9">CGMCC 1.14988</strain>
    </source>
</reference>
<dbReference type="Pfam" id="PF21702">
    <property type="entry name" value="GLGE_C"/>
    <property type="match status" value="1"/>
</dbReference>
<name>A0A8J3A9F5_9ACTN</name>
<evidence type="ECO:0000313" key="9">
    <source>
        <dbReference type="EMBL" id="GGI07980.1"/>
    </source>
</evidence>
<gene>
    <name evidence="6 9" type="primary">glgE</name>
    <name evidence="9" type="ORF">GCM10011354_26790</name>
</gene>
<feature type="binding site" evidence="6">
    <location>
        <position position="306"/>
    </location>
    <ligand>
        <name>alpha-maltose 1-phosphate</name>
        <dbReference type="ChEBI" id="CHEBI:63576"/>
    </ligand>
</feature>
<dbReference type="AlphaFoldDB" id="A0A8J3A9F5"/>
<evidence type="ECO:0000259" key="8">
    <source>
        <dbReference type="SMART" id="SM00642"/>
    </source>
</evidence>
<evidence type="ECO:0000256" key="6">
    <source>
        <dbReference type="HAMAP-Rule" id="MF_02124"/>
    </source>
</evidence>
<dbReference type="SUPFAM" id="SSF51445">
    <property type="entry name" value="(Trans)glycosidases"/>
    <property type="match status" value="1"/>
</dbReference>
<feature type="binding site" evidence="6">
    <location>
        <position position="246"/>
    </location>
    <ligand>
        <name>alpha-maltose 1-phosphate</name>
        <dbReference type="ChEBI" id="CHEBI:63576"/>
    </ligand>
</feature>
<dbReference type="Pfam" id="PF00128">
    <property type="entry name" value="Alpha-amylase"/>
    <property type="match status" value="1"/>
</dbReference>
<comment type="function">
    <text evidence="6">Maltosyltransferase that uses maltose 1-phosphate (M1P) as the sugar donor to elongate linear or branched alpha-(1-&gt;4)-glucans. Is involved in a branched alpha-glucan biosynthetic pathway from trehalose, together with TreS, Mak and GlgB.</text>
</comment>
<dbReference type="InterPro" id="IPR013780">
    <property type="entry name" value="Glyco_hydro_b"/>
</dbReference>
<dbReference type="GO" id="GO:0030979">
    <property type="term" value="P:alpha-glucan biosynthetic process"/>
    <property type="evidence" value="ECO:0007669"/>
    <property type="project" value="UniProtKB-UniRule"/>
</dbReference>
<evidence type="ECO:0000256" key="3">
    <source>
        <dbReference type="ARBA" id="ARBA00022679"/>
    </source>
</evidence>
<dbReference type="InterPro" id="IPR013783">
    <property type="entry name" value="Ig-like_fold"/>
</dbReference>
<dbReference type="InterPro" id="IPR049171">
    <property type="entry name" value="GLGE_C"/>
</dbReference>
<dbReference type="SMART" id="SM00642">
    <property type="entry name" value="Aamy"/>
    <property type="match status" value="1"/>
</dbReference>
<evidence type="ECO:0000313" key="10">
    <source>
        <dbReference type="Proteomes" id="UP000650511"/>
    </source>
</evidence>
<dbReference type="CDD" id="cd11344">
    <property type="entry name" value="AmyAc_GlgE_like"/>
    <property type="match status" value="1"/>
</dbReference>
<comment type="subunit">
    <text evidence="1 6">Homodimer.</text>
</comment>
<feature type="active site" description="Proton donor" evidence="6">
    <location>
        <position position="406"/>
    </location>
</feature>
<evidence type="ECO:0000256" key="2">
    <source>
        <dbReference type="ARBA" id="ARBA00022676"/>
    </source>
</evidence>
<dbReference type="Proteomes" id="UP000650511">
    <property type="component" value="Unassembled WGS sequence"/>
</dbReference>
<sequence>MSNRRVSIRAVSPSVDGGRYPAKTSRGETIVVEADVFADSHDLIRAAVCWRRPGQRRWTEAPMRPLLNDRWRGEFVLDDLGRYEFRITGWIDRFGSWQRDTRKKLDAGVATDVDLAIGAELIDDVLGRATTEDADLLRALRDQLLDTSADADQRASAPLSPETGELVARNDERRFATASDRYPLRVDRERARFSTWYELFPRSTSPDPARSGTFDDVIDRLPYVQALGFDVLYLPPIHPIGKVHRKGRNNAVAAEAGDPGSPWAIGSDEGGHDAVHPELGTMDDFRRLVAACDDHGLELALDIAFQCAPDHPWVREHPEWFKKRPDGSIQYAENPPKKYQDIYPLDFETEDAEGLWNALKGVFDHWIAEGVRIFRVDNPHTKAFPFWEWCLNALLDEHPDLIFLSESFTRPKVMQELARIGFNQSYTYFAWKNAKWELEQYYAELFLTEVRDYFRPNSWPNTPDILTEFLQHGGRGAFVQKLVLAATLTANYGIYGPAFELMLHEARPGAEEYLDNEKYEVRHWDLDQPHSLAEMIRLVNRVRNENPALQQDRGFALHAIDNEQLFAYSKRDPQSGNTVLVVVNLDPQWKQAGTTWLDLGALGIERDDQPFTVHDRIGGARYTWHGRSNYVELDPNVSPAHVFVVEPHPA</sequence>
<reference evidence="9" key="2">
    <citation type="submission" date="2020-09" db="EMBL/GenBank/DDBJ databases">
        <authorList>
            <person name="Sun Q."/>
            <person name="Zhou Y."/>
        </authorList>
    </citation>
    <scope>NUCLEOTIDE SEQUENCE</scope>
    <source>
        <strain evidence="9">CGMCC 1.14988</strain>
    </source>
</reference>
<feature type="binding site" evidence="6">
    <location>
        <begin position="518"/>
        <end position="519"/>
    </location>
    <ligand>
        <name>alpha-maltose 1-phosphate</name>
        <dbReference type="ChEBI" id="CHEBI:63576"/>
    </ligand>
</feature>
<dbReference type="Gene3D" id="1.20.58.80">
    <property type="entry name" value="Phosphotransferase system, lactose/cellobiose-type IIA subunit"/>
    <property type="match status" value="1"/>
</dbReference>
<dbReference type="InterPro" id="IPR017853">
    <property type="entry name" value="GH"/>
</dbReference>
<evidence type="ECO:0000256" key="1">
    <source>
        <dbReference type="ARBA" id="ARBA00011738"/>
    </source>
</evidence>
<dbReference type="PANTHER" id="PTHR47786:SF2">
    <property type="entry name" value="GLYCOSYL HYDROLASE FAMILY 13 CATALYTIC DOMAIN-CONTAINING PROTEIN"/>
    <property type="match status" value="1"/>
</dbReference>
<feature type="binding site" evidence="6">
    <location>
        <position position="378"/>
    </location>
    <ligand>
        <name>alpha-maltose 1-phosphate</name>
        <dbReference type="ChEBI" id="CHEBI:63576"/>
    </ligand>
</feature>
<dbReference type="GO" id="GO:0016758">
    <property type="term" value="F:hexosyltransferase activity"/>
    <property type="evidence" value="ECO:0007669"/>
    <property type="project" value="UniProtKB-UniRule"/>
</dbReference>